<dbReference type="OrthoDB" id="9795501at2"/>
<organism evidence="3 4">
    <name type="scientific">Spongiactinospora rosea</name>
    <dbReference type="NCBI Taxonomy" id="2248750"/>
    <lineage>
        <taxon>Bacteria</taxon>
        <taxon>Bacillati</taxon>
        <taxon>Actinomycetota</taxon>
        <taxon>Actinomycetes</taxon>
        <taxon>Streptosporangiales</taxon>
        <taxon>Streptosporangiaceae</taxon>
        <taxon>Spongiactinospora</taxon>
    </lineage>
</organism>
<accession>A0A366M0R7</accession>
<keyword evidence="4" id="KW-1185">Reference proteome</keyword>
<dbReference type="InterPro" id="IPR001509">
    <property type="entry name" value="Epimerase_deHydtase"/>
</dbReference>
<feature type="region of interest" description="Disordered" evidence="1">
    <location>
        <begin position="208"/>
        <end position="228"/>
    </location>
</feature>
<dbReference type="InterPro" id="IPR036291">
    <property type="entry name" value="NAD(P)-bd_dom_sf"/>
</dbReference>
<dbReference type="AlphaFoldDB" id="A0A366M0R7"/>
<protein>
    <recommendedName>
        <fullName evidence="2">NAD-dependent epimerase/dehydratase domain-containing protein</fullName>
    </recommendedName>
</protein>
<dbReference type="SUPFAM" id="SSF51735">
    <property type="entry name" value="NAD(P)-binding Rossmann-fold domains"/>
    <property type="match status" value="1"/>
</dbReference>
<evidence type="ECO:0000313" key="3">
    <source>
        <dbReference type="EMBL" id="RBQ19022.1"/>
    </source>
</evidence>
<gene>
    <name evidence="3" type="ORF">DP939_17740</name>
</gene>
<proteinExistence type="predicted"/>
<feature type="domain" description="NAD-dependent epimerase/dehydratase" evidence="2">
    <location>
        <begin position="5"/>
        <end position="140"/>
    </location>
</feature>
<feature type="compositionally biased region" description="Polar residues" evidence="1">
    <location>
        <begin position="218"/>
        <end position="228"/>
    </location>
</feature>
<dbReference type="Pfam" id="PF01370">
    <property type="entry name" value="Epimerase"/>
    <property type="match status" value="1"/>
</dbReference>
<name>A0A366M0R7_9ACTN</name>
<dbReference type="Proteomes" id="UP000253303">
    <property type="component" value="Unassembled WGS sequence"/>
</dbReference>
<evidence type="ECO:0000259" key="2">
    <source>
        <dbReference type="Pfam" id="PF01370"/>
    </source>
</evidence>
<reference evidence="3 4" key="1">
    <citation type="submission" date="2018-06" db="EMBL/GenBank/DDBJ databases">
        <title>Sphaerisporangium craniellae sp. nov., isolated from a marine sponge in the South China Sea.</title>
        <authorList>
            <person name="Li L."/>
        </authorList>
    </citation>
    <scope>NUCLEOTIDE SEQUENCE [LARGE SCALE GENOMIC DNA]</scope>
    <source>
        <strain evidence="3 4">LHW63015</strain>
    </source>
</reference>
<feature type="region of interest" description="Disordered" evidence="1">
    <location>
        <begin position="55"/>
        <end position="79"/>
    </location>
</feature>
<evidence type="ECO:0000313" key="4">
    <source>
        <dbReference type="Proteomes" id="UP000253303"/>
    </source>
</evidence>
<comment type="caution">
    <text evidence="3">The sequence shown here is derived from an EMBL/GenBank/DDBJ whole genome shotgun (WGS) entry which is preliminary data.</text>
</comment>
<dbReference type="EMBL" id="QMEY01000006">
    <property type="protein sequence ID" value="RBQ19022.1"/>
    <property type="molecule type" value="Genomic_DNA"/>
</dbReference>
<evidence type="ECO:0000256" key="1">
    <source>
        <dbReference type="SAM" id="MobiDB-lite"/>
    </source>
</evidence>
<dbReference type="Gene3D" id="3.40.50.720">
    <property type="entry name" value="NAD(P)-binding Rossmann-like Domain"/>
    <property type="match status" value="1"/>
</dbReference>
<sequence>MARHELTVLDPAEPAGLAGVTHVRADVTAPGALDAVAGMDAVVHLAAVVPRDDAAPGVRGVRGERRLRPRRPGGGTPPWVPRFVHVSTMAVYSGYGVRPVDVTRPPDAHEPYGLSKRLAEEVCRTLAAGGGITALSLRLAYPTPDADWPLWRPPAGRPPQRLTLADGSPIAALSAADTAAALEAALHYEGPWRAFAITAAPATVTADDTPATLGWRPSGTTRQGAGTA</sequence>
<dbReference type="RefSeq" id="WP_113981801.1">
    <property type="nucleotide sequence ID" value="NZ_QMEY01000006.1"/>
</dbReference>